<dbReference type="AlphaFoldDB" id="A0AAE0G4S1"/>
<dbReference type="SUPFAM" id="SSF103506">
    <property type="entry name" value="Mitochondrial carrier"/>
    <property type="match status" value="1"/>
</dbReference>
<evidence type="ECO:0000256" key="10">
    <source>
        <dbReference type="PROSITE-ProRule" id="PRU00282"/>
    </source>
</evidence>
<sequence length="332" mass="35526">MADQSPIKIASPSPHAENADKKPLSHLTQAFCGAIAGAASRTIVAPLDVVKIRLQVQIEAVSGAAKYRTLGQSLTCILKEEGLVGLWRGTVPAVLFWMPYTAVQFAVLDGFKSWAKQGEVFKEKPALISFVGGAVAGVAATLSSYPLDVVRTTLAAQGEPRVYHSVTGAIVGIYQSRGVAGLYAGVTPTLMEIIPHSAVQFGTYDLLKSGIQASHRTIFKEDEAVYEVTPAEKFVCGLISGAIAKSLIHPLDVVKKRMQIAGLKRNPLYGIAIQPNTYKGIFDCLQKILEREGAKGLFKGITPALVKAAPASGITLVLYELFVNFAESFPDR</sequence>
<evidence type="ECO:0000256" key="1">
    <source>
        <dbReference type="ARBA" id="ARBA00004225"/>
    </source>
</evidence>
<evidence type="ECO:0000313" key="13">
    <source>
        <dbReference type="EMBL" id="KAK3271513.1"/>
    </source>
</evidence>
<keyword evidence="7" id="KW-0496">Mitochondrion</keyword>
<evidence type="ECO:0000256" key="2">
    <source>
        <dbReference type="ARBA" id="ARBA00006375"/>
    </source>
</evidence>
<protein>
    <recommendedName>
        <fullName evidence="15">Mitochondrial substrate carrier family protein</fullName>
    </recommendedName>
</protein>
<gene>
    <name evidence="13" type="ORF">CYMTET_20143</name>
</gene>
<evidence type="ECO:0000256" key="12">
    <source>
        <dbReference type="SAM" id="MobiDB-lite"/>
    </source>
</evidence>
<keyword evidence="5" id="KW-0677">Repeat</keyword>
<dbReference type="EMBL" id="LGRX02009672">
    <property type="protein sequence ID" value="KAK3271513.1"/>
    <property type="molecule type" value="Genomic_DNA"/>
</dbReference>
<feature type="repeat" description="Solcar" evidence="10">
    <location>
        <begin position="24"/>
        <end position="114"/>
    </location>
</feature>
<name>A0AAE0G4S1_9CHLO</name>
<evidence type="ECO:0000256" key="9">
    <source>
        <dbReference type="ARBA" id="ARBA00055350"/>
    </source>
</evidence>
<evidence type="ECO:0008006" key="15">
    <source>
        <dbReference type="Google" id="ProtNLM"/>
    </source>
</evidence>
<keyword evidence="3 11" id="KW-0813">Transport</keyword>
<feature type="repeat" description="Solcar" evidence="10">
    <location>
        <begin position="124"/>
        <end position="210"/>
    </location>
</feature>
<dbReference type="Pfam" id="PF00153">
    <property type="entry name" value="Mito_carr"/>
    <property type="match status" value="3"/>
</dbReference>
<dbReference type="PANTHER" id="PTHR24089">
    <property type="entry name" value="SOLUTE CARRIER FAMILY 25"/>
    <property type="match status" value="1"/>
</dbReference>
<dbReference type="GO" id="GO:0031966">
    <property type="term" value="C:mitochondrial membrane"/>
    <property type="evidence" value="ECO:0007669"/>
    <property type="project" value="UniProtKB-SubCell"/>
</dbReference>
<dbReference type="InterPro" id="IPR023395">
    <property type="entry name" value="MCP_dom_sf"/>
</dbReference>
<evidence type="ECO:0000256" key="3">
    <source>
        <dbReference type="ARBA" id="ARBA00022448"/>
    </source>
</evidence>
<keyword evidence="8 10" id="KW-0472">Membrane</keyword>
<evidence type="ECO:0000256" key="11">
    <source>
        <dbReference type="RuleBase" id="RU000488"/>
    </source>
</evidence>
<evidence type="ECO:0000313" key="14">
    <source>
        <dbReference type="Proteomes" id="UP001190700"/>
    </source>
</evidence>
<dbReference type="PRINTS" id="PR00926">
    <property type="entry name" value="MITOCARRIER"/>
</dbReference>
<dbReference type="Gene3D" id="1.50.40.10">
    <property type="entry name" value="Mitochondrial carrier domain"/>
    <property type="match status" value="1"/>
</dbReference>
<evidence type="ECO:0000256" key="6">
    <source>
        <dbReference type="ARBA" id="ARBA00022989"/>
    </source>
</evidence>
<evidence type="ECO:0000256" key="5">
    <source>
        <dbReference type="ARBA" id="ARBA00022737"/>
    </source>
</evidence>
<keyword evidence="6" id="KW-1133">Transmembrane helix</keyword>
<feature type="repeat" description="Solcar" evidence="10">
    <location>
        <begin position="228"/>
        <end position="325"/>
    </location>
</feature>
<feature type="region of interest" description="Disordered" evidence="12">
    <location>
        <begin position="1"/>
        <end position="20"/>
    </location>
</feature>
<proteinExistence type="inferred from homology"/>
<dbReference type="InterPro" id="IPR002067">
    <property type="entry name" value="MCP"/>
</dbReference>
<evidence type="ECO:0000256" key="7">
    <source>
        <dbReference type="ARBA" id="ARBA00023128"/>
    </source>
</evidence>
<comment type="similarity">
    <text evidence="2 11">Belongs to the mitochondrial carrier (TC 2.A.29) family.</text>
</comment>
<organism evidence="13 14">
    <name type="scientific">Cymbomonas tetramitiformis</name>
    <dbReference type="NCBI Taxonomy" id="36881"/>
    <lineage>
        <taxon>Eukaryota</taxon>
        <taxon>Viridiplantae</taxon>
        <taxon>Chlorophyta</taxon>
        <taxon>Pyramimonadophyceae</taxon>
        <taxon>Pyramimonadales</taxon>
        <taxon>Pyramimonadaceae</taxon>
        <taxon>Cymbomonas</taxon>
    </lineage>
</organism>
<evidence type="ECO:0000256" key="4">
    <source>
        <dbReference type="ARBA" id="ARBA00022692"/>
    </source>
</evidence>
<evidence type="ECO:0000256" key="8">
    <source>
        <dbReference type="ARBA" id="ARBA00023136"/>
    </source>
</evidence>
<comment type="function">
    <text evidence="9">Mitochondrial transporter that mediates uptake of thiamine diphosphate (ThDP) into mitochondria.</text>
</comment>
<keyword evidence="4 10" id="KW-0812">Transmembrane</keyword>
<dbReference type="Proteomes" id="UP001190700">
    <property type="component" value="Unassembled WGS sequence"/>
</dbReference>
<dbReference type="InterPro" id="IPR018108">
    <property type="entry name" value="MCP_transmembrane"/>
</dbReference>
<reference evidence="13 14" key="1">
    <citation type="journal article" date="2015" name="Genome Biol. Evol.">
        <title>Comparative Genomics of a Bacterivorous Green Alga Reveals Evolutionary Causalities and Consequences of Phago-Mixotrophic Mode of Nutrition.</title>
        <authorList>
            <person name="Burns J.A."/>
            <person name="Paasch A."/>
            <person name="Narechania A."/>
            <person name="Kim E."/>
        </authorList>
    </citation>
    <scope>NUCLEOTIDE SEQUENCE [LARGE SCALE GENOMIC DNA]</scope>
    <source>
        <strain evidence="13 14">PLY_AMNH</strain>
    </source>
</reference>
<dbReference type="GO" id="GO:0090422">
    <property type="term" value="F:thiamine pyrophosphate transmembrane transporter activity"/>
    <property type="evidence" value="ECO:0007669"/>
    <property type="project" value="UniProtKB-ARBA"/>
</dbReference>
<keyword evidence="14" id="KW-1185">Reference proteome</keyword>
<dbReference type="PROSITE" id="PS50920">
    <property type="entry name" value="SOLCAR"/>
    <property type="match status" value="3"/>
</dbReference>
<accession>A0AAE0G4S1</accession>
<dbReference type="FunFam" id="1.50.40.10:FF:000011">
    <property type="entry name" value="Mitochondrial thiamine pyrophosphate carrier 1"/>
    <property type="match status" value="1"/>
</dbReference>
<comment type="subcellular location">
    <subcellularLocation>
        <location evidence="1">Mitochondrion membrane</location>
        <topology evidence="1">Multi-pass membrane protein</topology>
    </subcellularLocation>
</comment>
<comment type="caution">
    <text evidence="13">The sequence shown here is derived from an EMBL/GenBank/DDBJ whole genome shotgun (WGS) entry which is preliminary data.</text>
</comment>